<dbReference type="PANTHER" id="PTHR33337:SF40">
    <property type="entry name" value="CENP-V_GFA DOMAIN-CONTAINING PROTEIN-RELATED"/>
    <property type="match status" value="1"/>
</dbReference>
<dbReference type="Proteomes" id="UP001209412">
    <property type="component" value="Unassembled WGS sequence"/>
</dbReference>
<name>A0ABT3UNE1_9BURK</name>
<feature type="domain" description="CENP-V/GFA" evidence="5">
    <location>
        <begin position="3"/>
        <end position="109"/>
    </location>
</feature>
<organism evidence="6 7">
    <name type="scientific">Paraburkholderia madseniana</name>
    <dbReference type="NCBI Taxonomy" id="2599607"/>
    <lineage>
        <taxon>Bacteria</taxon>
        <taxon>Pseudomonadati</taxon>
        <taxon>Pseudomonadota</taxon>
        <taxon>Betaproteobacteria</taxon>
        <taxon>Burkholderiales</taxon>
        <taxon>Burkholderiaceae</taxon>
        <taxon>Paraburkholderia</taxon>
    </lineage>
</organism>
<dbReference type="EMBL" id="JAPKHW010000039">
    <property type="protein sequence ID" value="MCX4150275.1"/>
    <property type="molecule type" value="Genomic_DNA"/>
</dbReference>
<dbReference type="InterPro" id="IPR011057">
    <property type="entry name" value="Mss4-like_sf"/>
</dbReference>
<evidence type="ECO:0000313" key="7">
    <source>
        <dbReference type="Proteomes" id="UP001209412"/>
    </source>
</evidence>
<keyword evidence="7" id="KW-1185">Reference proteome</keyword>
<accession>A0ABT3UNE1</accession>
<keyword evidence="2" id="KW-0479">Metal-binding</keyword>
<dbReference type="Gene3D" id="3.90.1590.10">
    <property type="entry name" value="glutathione-dependent formaldehyde- activating enzyme (gfa)"/>
    <property type="match status" value="1"/>
</dbReference>
<keyword evidence="4" id="KW-0456">Lyase</keyword>
<evidence type="ECO:0000256" key="2">
    <source>
        <dbReference type="ARBA" id="ARBA00022723"/>
    </source>
</evidence>
<evidence type="ECO:0000256" key="4">
    <source>
        <dbReference type="ARBA" id="ARBA00023239"/>
    </source>
</evidence>
<dbReference type="PANTHER" id="PTHR33337">
    <property type="entry name" value="GFA DOMAIN-CONTAINING PROTEIN"/>
    <property type="match status" value="1"/>
</dbReference>
<keyword evidence="3" id="KW-0862">Zinc</keyword>
<reference evidence="6 7" key="1">
    <citation type="submission" date="2022-11" db="EMBL/GenBank/DDBJ databases">
        <title>PHB producers.</title>
        <authorList>
            <person name="Besaury L."/>
        </authorList>
    </citation>
    <scope>NUCLEOTIDE SEQUENCE [LARGE SCALE GENOMIC DNA]</scope>
    <source>
        <strain evidence="6 7">SEWS6</strain>
    </source>
</reference>
<dbReference type="SUPFAM" id="SSF51316">
    <property type="entry name" value="Mss4-like"/>
    <property type="match status" value="1"/>
</dbReference>
<gene>
    <name evidence="6" type="ORF">OSB80_33785</name>
</gene>
<dbReference type="PROSITE" id="PS51891">
    <property type="entry name" value="CENP_V_GFA"/>
    <property type="match status" value="1"/>
</dbReference>
<evidence type="ECO:0000259" key="5">
    <source>
        <dbReference type="PROSITE" id="PS51891"/>
    </source>
</evidence>
<evidence type="ECO:0000313" key="6">
    <source>
        <dbReference type="EMBL" id="MCX4150275.1"/>
    </source>
</evidence>
<comment type="similarity">
    <text evidence="1">Belongs to the Gfa family.</text>
</comment>
<comment type="caution">
    <text evidence="6">The sequence shown here is derived from an EMBL/GenBank/DDBJ whole genome shotgun (WGS) entry which is preliminary data.</text>
</comment>
<proteinExistence type="inferred from homology"/>
<protein>
    <submittedName>
        <fullName evidence="6">GFA family protein</fullName>
    </submittedName>
</protein>
<dbReference type="RefSeq" id="WP_266261002.1">
    <property type="nucleotide sequence ID" value="NZ_JAMXWF010000039.1"/>
</dbReference>
<sequence>MEYTGGCQCGQVRYRVTAAPLRTVTCHCKECQRQSGSAFGMSMIVSGESLKLTGELKQYTRIADSGNENTGFFCPDCGVRIFQQIKGREAVVVIKPGTLDETSWLRPTDAVWLKRKQDWVSVPDWVQHAEAQPA</sequence>
<dbReference type="InterPro" id="IPR006913">
    <property type="entry name" value="CENP-V/GFA"/>
</dbReference>
<evidence type="ECO:0000256" key="3">
    <source>
        <dbReference type="ARBA" id="ARBA00022833"/>
    </source>
</evidence>
<dbReference type="Pfam" id="PF04828">
    <property type="entry name" value="GFA"/>
    <property type="match status" value="1"/>
</dbReference>
<evidence type="ECO:0000256" key="1">
    <source>
        <dbReference type="ARBA" id="ARBA00005495"/>
    </source>
</evidence>